<dbReference type="SUPFAM" id="SSF53850">
    <property type="entry name" value="Periplasmic binding protein-like II"/>
    <property type="match status" value="1"/>
</dbReference>
<keyword evidence="3 5" id="KW-0732">Signal</keyword>
<evidence type="ECO:0000256" key="3">
    <source>
        <dbReference type="ARBA" id="ARBA00022729"/>
    </source>
</evidence>
<evidence type="ECO:0000256" key="5">
    <source>
        <dbReference type="SAM" id="SignalP"/>
    </source>
</evidence>
<comment type="caution">
    <text evidence="7">The sequence shown here is derived from an EMBL/GenBank/DDBJ whole genome shotgun (WGS) entry which is preliminary data.</text>
</comment>
<evidence type="ECO:0000256" key="2">
    <source>
        <dbReference type="ARBA" id="ARBA00022448"/>
    </source>
</evidence>
<dbReference type="PROSITE" id="PS51257">
    <property type="entry name" value="PROKAR_LIPOPROTEIN"/>
    <property type="match status" value="1"/>
</dbReference>
<sequence>MSPFLSRPGAREVNRPRLLALVGTLAAATTLAACGTDTAGSGDAGPPQPGGTLRYGLSQAPTCSDPAQAGSNQTIYVARQVVDSLTDQDPSTGQITPWLAERWEVGPDAKSFTFHLRDGVTFSDGSPLTAESVRDTFDAVIRLGGVKAPLGNSYLTGYTGTTVVDKLTARVEFGQSNVQFLQGSSSAALGILAPATNAKPAEDRCAGGNIGSGPFTYTAFAKDTEITLAKRAGYAWGSPVFGHQGEAYLDKIVFTVVPESGVRTGSLVSGQLDAISDALPQDAPQIESAGGRVLSTSNPGITFGFQPNVTRGPLRDPAVRQALVPALDRRQLVDTVLGPQFTPATSVLAANTPGYLDLSSRVKFDAAEAKSILDKAGWVPGADGIRARNGERLSFSVLFSQVFAGNQAILELTQQQLRQVGVELKLDLTSGPEFTARQNAKDYDAIYYNSTRADGDILRLSFGLNTRNFNARQAIPALDDALDTQVRTTDPAARKALVQTAQQQIFDNGLWVPTIELSQAIGAAAHTQGVKFEASARLQFFDAWISGR</sequence>
<dbReference type="PIRSF" id="PIRSF002741">
    <property type="entry name" value="MppA"/>
    <property type="match status" value="1"/>
</dbReference>
<feature type="region of interest" description="Disordered" evidence="4">
    <location>
        <begin position="38"/>
        <end position="69"/>
    </location>
</feature>
<organism evidence="7 8">
    <name type="scientific">Nocardia thailandica</name>
    <dbReference type="NCBI Taxonomy" id="257275"/>
    <lineage>
        <taxon>Bacteria</taxon>
        <taxon>Bacillati</taxon>
        <taxon>Actinomycetota</taxon>
        <taxon>Actinomycetes</taxon>
        <taxon>Mycobacteriales</taxon>
        <taxon>Nocardiaceae</taxon>
        <taxon>Nocardia</taxon>
    </lineage>
</organism>
<dbReference type="Gene3D" id="3.40.190.10">
    <property type="entry name" value="Periplasmic binding protein-like II"/>
    <property type="match status" value="1"/>
</dbReference>
<feature type="domain" description="Solute-binding protein family 5" evidence="6">
    <location>
        <begin position="94"/>
        <end position="451"/>
    </location>
</feature>
<dbReference type="EMBL" id="JBIAMX010000002">
    <property type="protein sequence ID" value="MFF0542295.1"/>
    <property type="molecule type" value="Genomic_DNA"/>
</dbReference>
<name>A0ABW6PJ04_9NOCA</name>
<keyword evidence="2" id="KW-0813">Transport</keyword>
<dbReference type="RefSeq" id="WP_387699249.1">
    <property type="nucleotide sequence ID" value="NZ_JBIAMX010000002.1"/>
</dbReference>
<dbReference type="Pfam" id="PF00496">
    <property type="entry name" value="SBP_bac_5"/>
    <property type="match status" value="1"/>
</dbReference>
<gene>
    <name evidence="7" type="ORF">ACFYTF_05605</name>
</gene>
<keyword evidence="8" id="KW-1185">Reference proteome</keyword>
<dbReference type="InterPro" id="IPR039424">
    <property type="entry name" value="SBP_5"/>
</dbReference>
<evidence type="ECO:0000256" key="4">
    <source>
        <dbReference type="SAM" id="MobiDB-lite"/>
    </source>
</evidence>
<accession>A0ABW6PJ04</accession>
<evidence type="ECO:0000313" key="8">
    <source>
        <dbReference type="Proteomes" id="UP001601444"/>
    </source>
</evidence>
<proteinExistence type="inferred from homology"/>
<evidence type="ECO:0000259" key="6">
    <source>
        <dbReference type="Pfam" id="PF00496"/>
    </source>
</evidence>
<feature type="signal peptide" evidence="5">
    <location>
        <begin position="1"/>
        <end position="32"/>
    </location>
</feature>
<dbReference type="CDD" id="cd08492">
    <property type="entry name" value="PBP2_NikA_DppA_OppA_like_15"/>
    <property type="match status" value="1"/>
</dbReference>
<evidence type="ECO:0000256" key="1">
    <source>
        <dbReference type="ARBA" id="ARBA00005695"/>
    </source>
</evidence>
<dbReference type="PANTHER" id="PTHR30290:SF9">
    <property type="entry name" value="OLIGOPEPTIDE-BINDING PROTEIN APPA"/>
    <property type="match status" value="1"/>
</dbReference>
<dbReference type="Gene3D" id="3.10.105.10">
    <property type="entry name" value="Dipeptide-binding Protein, Domain 3"/>
    <property type="match status" value="1"/>
</dbReference>
<evidence type="ECO:0000313" key="7">
    <source>
        <dbReference type="EMBL" id="MFF0542295.1"/>
    </source>
</evidence>
<comment type="similarity">
    <text evidence="1">Belongs to the bacterial solute-binding protein 5 family.</text>
</comment>
<reference evidence="7 8" key="1">
    <citation type="submission" date="2024-10" db="EMBL/GenBank/DDBJ databases">
        <title>The Natural Products Discovery Center: Release of the First 8490 Sequenced Strains for Exploring Actinobacteria Biosynthetic Diversity.</title>
        <authorList>
            <person name="Kalkreuter E."/>
            <person name="Kautsar S.A."/>
            <person name="Yang D."/>
            <person name="Bader C.D."/>
            <person name="Teijaro C.N."/>
            <person name="Fluegel L."/>
            <person name="Davis C.M."/>
            <person name="Simpson J.R."/>
            <person name="Lauterbach L."/>
            <person name="Steele A.D."/>
            <person name="Gui C."/>
            <person name="Meng S."/>
            <person name="Li G."/>
            <person name="Viehrig K."/>
            <person name="Ye F."/>
            <person name="Su P."/>
            <person name="Kiefer A.F."/>
            <person name="Nichols A."/>
            <person name="Cepeda A.J."/>
            <person name="Yan W."/>
            <person name="Fan B."/>
            <person name="Jiang Y."/>
            <person name="Adhikari A."/>
            <person name="Zheng C.-J."/>
            <person name="Schuster L."/>
            <person name="Cowan T.M."/>
            <person name="Smanski M.J."/>
            <person name="Chevrette M.G."/>
            <person name="De Carvalho L.P.S."/>
            <person name="Shen B."/>
        </authorList>
    </citation>
    <scope>NUCLEOTIDE SEQUENCE [LARGE SCALE GENOMIC DNA]</scope>
    <source>
        <strain evidence="7 8">NPDC004045</strain>
    </source>
</reference>
<dbReference type="Proteomes" id="UP001601444">
    <property type="component" value="Unassembled WGS sequence"/>
</dbReference>
<dbReference type="InterPro" id="IPR030678">
    <property type="entry name" value="Peptide/Ni-bd"/>
</dbReference>
<feature type="chain" id="PRO_5047070498" evidence="5">
    <location>
        <begin position="33"/>
        <end position="548"/>
    </location>
</feature>
<protein>
    <submittedName>
        <fullName evidence="7">ABC transporter substrate-binding protein</fullName>
    </submittedName>
</protein>
<dbReference type="PANTHER" id="PTHR30290">
    <property type="entry name" value="PERIPLASMIC BINDING COMPONENT OF ABC TRANSPORTER"/>
    <property type="match status" value="1"/>
</dbReference>
<dbReference type="InterPro" id="IPR000914">
    <property type="entry name" value="SBP_5_dom"/>
</dbReference>